<dbReference type="AlphaFoldDB" id="A0AAV0TSJ2"/>
<organism evidence="1 2">
    <name type="scientific">Peronospora farinosa</name>
    <dbReference type="NCBI Taxonomy" id="134698"/>
    <lineage>
        <taxon>Eukaryota</taxon>
        <taxon>Sar</taxon>
        <taxon>Stramenopiles</taxon>
        <taxon>Oomycota</taxon>
        <taxon>Peronosporomycetes</taxon>
        <taxon>Peronosporales</taxon>
        <taxon>Peronosporaceae</taxon>
        <taxon>Peronospora</taxon>
    </lineage>
</organism>
<evidence type="ECO:0000313" key="1">
    <source>
        <dbReference type="EMBL" id="CAI5724554.1"/>
    </source>
</evidence>
<protein>
    <submittedName>
        <fullName evidence="1">Uncharacterized protein</fullName>
    </submittedName>
</protein>
<dbReference type="Proteomes" id="UP001159659">
    <property type="component" value="Unassembled WGS sequence"/>
</dbReference>
<evidence type="ECO:0000313" key="2">
    <source>
        <dbReference type="Proteomes" id="UP001159659"/>
    </source>
</evidence>
<dbReference type="EMBL" id="CANTFK010000752">
    <property type="protein sequence ID" value="CAI5724554.1"/>
    <property type="molecule type" value="Genomic_DNA"/>
</dbReference>
<accession>A0AAV0TSJ2</accession>
<proteinExistence type="predicted"/>
<name>A0AAV0TSJ2_9STRA</name>
<sequence length="175" mass="19137">MGDNIPSPHSTPVSASKTPLLLQLYGLCDNFLVRTQGICSYDPLDTRGCQTPRSCYDCLNAEVEKESGGCMINDIGRCISVADCSLDVVATIPVDDIAGDLSNNGSIDNVSEKMEPLASRQTSQSTFEIQFSAKNTTYCEDDDVLFNKEQLAHVGFSYGTQDCVRVEVYEVPSWE</sequence>
<reference evidence="1" key="1">
    <citation type="submission" date="2022-12" db="EMBL/GenBank/DDBJ databases">
        <authorList>
            <person name="Webb A."/>
        </authorList>
    </citation>
    <scope>NUCLEOTIDE SEQUENCE</scope>
    <source>
        <strain evidence="1">Pf2</strain>
    </source>
</reference>
<comment type="caution">
    <text evidence="1">The sequence shown here is derived from an EMBL/GenBank/DDBJ whole genome shotgun (WGS) entry which is preliminary data.</text>
</comment>
<gene>
    <name evidence="1" type="ORF">PFR002_LOCUS4916</name>
</gene>